<gene>
    <name evidence="4" type="ORF">NNJEOMEG_01725</name>
</gene>
<sequence>MRRAVENTQIAYNGVLLGKLTISIGVAEYPRDSLNLDELIQCADKALYMAKKDRNKVASYWDPQRRYPRVPSDFLTSIWDDDNGAPALGKAKNISTGGMLCETSHRLSTSSRIKLSIDNPRFNLKFTVGAKVERVHEIGNGLFHVGLSFILSQEDVESQLIDLVAGLSSTSH</sequence>
<dbReference type="Gene3D" id="2.40.10.220">
    <property type="entry name" value="predicted glycosyltransferase like domains"/>
    <property type="match status" value="1"/>
</dbReference>
<accession>A0A6V8LW49</accession>
<dbReference type="SUPFAM" id="SSF141371">
    <property type="entry name" value="PilZ domain-like"/>
    <property type="match status" value="1"/>
</dbReference>
<comment type="catalytic activity">
    <reaction evidence="2">
        <text>2 GTP = 3',3'-c-di-GMP + 2 diphosphate</text>
        <dbReference type="Rhea" id="RHEA:24898"/>
        <dbReference type="ChEBI" id="CHEBI:33019"/>
        <dbReference type="ChEBI" id="CHEBI:37565"/>
        <dbReference type="ChEBI" id="CHEBI:58805"/>
        <dbReference type="EC" id="2.7.7.65"/>
    </reaction>
</comment>
<feature type="domain" description="GGDEF" evidence="3">
    <location>
        <begin position="1"/>
        <end position="62"/>
    </location>
</feature>
<dbReference type="InterPro" id="IPR000160">
    <property type="entry name" value="GGDEF_dom"/>
</dbReference>
<dbReference type="GO" id="GO:0035438">
    <property type="term" value="F:cyclic-di-GMP binding"/>
    <property type="evidence" value="ECO:0007669"/>
    <property type="project" value="InterPro"/>
</dbReference>
<keyword evidence="5" id="KW-1185">Reference proteome</keyword>
<evidence type="ECO:0000256" key="2">
    <source>
        <dbReference type="ARBA" id="ARBA00034247"/>
    </source>
</evidence>
<dbReference type="EMBL" id="BLTE01000007">
    <property type="protein sequence ID" value="GFK93887.1"/>
    <property type="molecule type" value="Genomic_DNA"/>
</dbReference>
<reference evidence="4 5" key="1">
    <citation type="submission" date="2020-04" db="EMBL/GenBank/DDBJ databases">
        <authorList>
            <consortium name="Desulfovibrio sp. FSS-1 genome sequencing consortium"/>
            <person name="Shimoshige H."/>
            <person name="Kobayashi H."/>
            <person name="Maekawa T."/>
        </authorList>
    </citation>
    <scope>NUCLEOTIDE SEQUENCE [LARGE SCALE GENOMIC DNA]</scope>
    <source>
        <strain evidence="4 5">SIID29052-01</strain>
    </source>
</reference>
<dbReference type="InterPro" id="IPR050469">
    <property type="entry name" value="Diguanylate_Cyclase"/>
</dbReference>
<dbReference type="InterPro" id="IPR009875">
    <property type="entry name" value="PilZ_domain"/>
</dbReference>
<dbReference type="EC" id="2.7.7.65" evidence="1"/>
<evidence type="ECO:0000256" key="1">
    <source>
        <dbReference type="ARBA" id="ARBA00012528"/>
    </source>
</evidence>
<name>A0A6V8LW49_9BACT</name>
<dbReference type="GO" id="GO:1902201">
    <property type="term" value="P:negative regulation of bacterial-type flagellum-dependent cell motility"/>
    <property type="evidence" value="ECO:0007669"/>
    <property type="project" value="TreeGrafter"/>
</dbReference>
<protein>
    <recommendedName>
        <fullName evidence="1">diguanylate cyclase</fullName>
        <ecNumber evidence="1">2.7.7.65</ecNumber>
    </recommendedName>
</protein>
<reference evidence="4 5" key="2">
    <citation type="submission" date="2020-05" db="EMBL/GenBank/DDBJ databases">
        <title>Draft genome sequence of Desulfovibrio sp. strainFSS-1.</title>
        <authorList>
            <person name="Shimoshige H."/>
            <person name="Kobayashi H."/>
            <person name="Maekawa T."/>
        </authorList>
    </citation>
    <scope>NUCLEOTIDE SEQUENCE [LARGE SCALE GENOMIC DNA]</scope>
    <source>
        <strain evidence="4 5">SIID29052-01</strain>
    </source>
</reference>
<dbReference type="Proteomes" id="UP000494245">
    <property type="component" value="Unassembled WGS sequence"/>
</dbReference>
<dbReference type="InterPro" id="IPR043128">
    <property type="entry name" value="Rev_trsase/Diguanyl_cyclase"/>
</dbReference>
<dbReference type="PANTHER" id="PTHR45138">
    <property type="entry name" value="REGULATORY COMPONENTS OF SENSORY TRANSDUCTION SYSTEM"/>
    <property type="match status" value="1"/>
</dbReference>
<dbReference type="PROSITE" id="PS50887">
    <property type="entry name" value="GGDEF"/>
    <property type="match status" value="1"/>
</dbReference>
<evidence type="ECO:0000259" key="3">
    <source>
        <dbReference type="PROSITE" id="PS50887"/>
    </source>
</evidence>
<evidence type="ECO:0000313" key="4">
    <source>
        <dbReference type="EMBL" id="GFK93887.1"/>
    </source>
</evidence>
<dbReference type="SUPFAM" id="SSF55073">
    <property type="entry name" value="Nucleotide cyclase"/>
    <property type="match status" value="1"/>
</dbReference>
<dbReference type="AlphaFoldDB" id="A0A6V8LW49"/>
<dbReference type="GO" id="GO:0043709">
    <property type="term" value="P:cell adhesion involved in single-species biofilm formation"/>
    <property type="evidence" value="ECO:0007669"/>
    <property type="project" value="TreeGrafter"/>
</dbReference>
<dbReference type="Gene3D" id="3.30.70.270">
    <property type="match status" value="1"/>
</dbReference>
<dbReference type="InterPro" id="IPR029787">
    <property type="entry name" value="Nucleotide_cyclase"/>
</dbReference>
<dbReference type="GO" id="GO:0005886">
    <property type="term" value="C:plasma membrane"/>
    <property type="evidence" value="ECO:0007669"/>
    <property type="project" value="TreeGrafter"/>
</dbReference>
<dbReference type="PANTHER" id="PTHR45138:SF9">
    <property type="entry name" value="DIGUANYLATE CYCLASE DGCM-RELATED"/>
    <property type="match status" value="1"/>
</dbReference>
<dbReference type="Pfam" id="PF00990">
    <property type="entry name" value="GGDEF"/>
    <property type="match status" value="1"/>
</dbReference>
<dbReference type="Pfam" id="PF07238">
    <property type="entry name" value="PilZ"/>
    <property type="match status" value="1"/>
</dbReference>
<proteinExistence type="predicted"/>
<dbReference type="GO" id="GO:0052621">
    <property type="term" value="F:diguanylate cyclase activity"/>
    <property type="evidence" value="ECO:0007669"/>
    <property type="project" value="UniProtKB-EC"/>
</dbReference>
<evidence type="ECO:0000313" key="5">
    <source>
        <dbReference type="Proteomes" id="UP000494245"/>
    </source>
</evidence>
<organism evidence="4 5">
    <name type="scientific">Fundidesulfovibrio magnetotacticus</name>
    <dbReference type="NCBI Taxonomy" id="2730080"/>
    <lineage>
        <taxon>Bacteria</taxon>
        <taxon>Pseudomonadati</taxon>
        <taxon>Thermodesulfobacteriota</taxon>
        <taxon>Desulfovibrionia</taxon>
        <taxon>Desulfovibrionales</taxon>
        <taxon>Desulfovibrionaceae</taxon>
        <taxon>Fundidesulfovibrio</taxon>
    </lineage>
</organism>
<comment type="caution">
    <text evidence="4">The sequence shown here is derived from an EMBL/GenBank/DDBJ whole genome shotgun (WGS) entry which is preliminary data.</text>
</comment>